<keyword evidence="9" id="KW-1185">Reference proteome</keyword>
<dbReference type="GO" id="GO:0008285">
    <property type="term" value="P:negative regulation of cell population proliferation"/>
    <property type="evidence" value="ECO:0007669"/>
    <property type="project" value="InterPro"/>
</dbReference>
<keyword evidence="4" id="KW-0812">Transmembrane</keyword>
<comment type="subcellular location">
    <subcellularLocation>
        <location evidence="1">Cell membrane</location>
        <topology evidence="1">Single-pass membrane protein</topology>
    </subcellularLocation>
</comment>
<keyword evidence="3" id="KW-1003">Cell membrane</keyword>
<accession>A0AA88RTS2</accession>
<sequence length="70" mass="8131">MEVNESSTSFRSSDHEHVQGTCKSFGEKCSHVAKKQRAKFYILRRCIAMLHIQCDRIELSLKVFEEVSLK</sequence>
<dbReference type="Proteomes" id="UP001188597">
    <property type="component" value="Unassembled WGS sequence"/>
</dbReference>
<evidence type="ECO:0000313" key="9">
    <source>
        <dbReference type="Proteomes" id="UP001188597"/>
    </source>
</evidence>
<dbReference type="AlphaFoldDB" id="A0AA88RTS2"/>
<keyword evidence="5" id="KW-1133">Transmembrane helix</keyword>
<dbReference type="GO" id="GO:0005886">
    <property type="term" value="C:plasma membrane"/>
    <property type="evidence" value="ECO:0007669"/>
    <property type="project" value="UniProtKB-SubCell"/>
</dbReference>
<evidence type="ECO:0000256" key="3">
    <source>
        <dbReference type="ARBA" id="ARBA00022475"/>
    </source>
</evidence>
<dbReference type="InterPro" id="IPR051525">
    <property type="entry name" value="DVL_RTFL_regulatory"/>
</dbReference>
<name>A0AA88RTS2_9ASTE</name>
<comment type="caution">
    <text evidence="8">The sequence shown here is derived from an EMBL/GenBank/DDBJ whole genome shotgun (WGS) entry which is preliminary data.</text>
</comment>
<evidence type="ECO:0000256" key="5">
    <source>
        <dbReference type="ARBA" id="ARBA00022989"/>
    </source>
</evidence>
<dbReference type="InterPro" id="IPR012552">
    <property type="entry name" value="DVL"/>
</dbReference>
<keyword evidence="2" id="KW-0217">Developmental protein</keyword>
<protein>
    <submittedName>
        <fullName evidence="8">Uncharacterized protein</fullName>
    </submittedName>
</protein>
<proteinExistence type="inferred from homology"/>
<dbReference type="GO" id="GO:0048367">
    <property type="term" value="P:shoot system development"/>
    <property type="evidence" value="ECO:0007669"/>
    <property type="project" value="UniProtKB-ARBA"/>
</dbReference>
<evidence type="ECO:0000256" key="2">
    <source>
        <dbReference type="ARBA" id="ARBA00022473"/>
    </source>
</evidence>
<reference evidence="8" key="1">
    <citation type="submission" date="2022-12" db="EMBL/GenBank/DDBJ databases">
        <title>Draft genome assemblies for two species of Escallonia (Escalloniales).</title>
        <authorList>
            <person name="Chanderbali A."/>
            <person name="Dervinis C."/>
            <person name="Anghel I."/>
            <person name="Soltis D."/>
            <person name="Soltis P."/>
            <person name="Zapata F."/>
        </authorList>
    </citation>
    <scope>NUCLEOTIDE SEQUENCE</scope>
    <source>
        <strain evidence="8">UCBG64.0493</strain>
        <tissue evidence="8">Leaf</tissue>
    </source>
</reference>
<gene>
    <name evidence="8" type="ORF">RJ639_029520</name>
</gene>
<comment type="similarity">
    <text evidence="7">Belongs to the DVL/RTFL small polypeptides family.</text>
</comment>
<dbReference type="PANTHER" id="PTHR33102">
    <property type="entry name" value="DVL19-RELATED-RELATED"/>
    <property type="match status" value="1"/>
</dbReference>
<evidence type="ECO:0000256" key="1">
    <source>
        <dbReference type="ARBA" id="ARBA00004162"/>
    </source>
</evidence>
<dbReference type="EMBL" id="JAVXUP010005547">
    <property type="protein sequence ID" value="KAK2996109.1"/>
    <property type="molecule type" value="Genomic_DNA"/>
</dbReference>
<dbReference type="Pfam" id="PF08137">
    <property type="entry name" value="DVL"/>
    <property type="match status" value="1"/>
</dbReference>
<organism evidence="8 9">
    <name type="scientific">Escallonia herrerae</name>
    <dbReference type="NCBI Taxonomy" id="1293975"/>
    <lineage>
        <taxon>Eukaryota</taxon>
        <taxon>Viridiplantae</taxon>
        <taxon>Streptophyta</taxon>
        <taxon>Embryophyta</taxon>
        <taxon>Tracheophyta</taxon>
        <taxon>Spermatophyta</taxon>
        <taxon>Magnoliopsida</taxon>
        <taxon>eudicotyledons</taxon>
        <taxon>Gunneridae</taxon>
        <taxon>Pentapetalae</taxon>
        <taxon>asterids</taxon>
        <taxon>campanulids</taxon>
        <taxon>Escalloniales</taxon>
        <taxon>Escalloniaceae</taxon>
        <taxon>Escallonia</taxon>
    </lineage>
</organism>
<evidence type="ECO:0000256" key="4">
    <source>
        <dbReference type="ARBA" id="ARBA00022692"/>
    </source>
</evidence>
<evidence type="ECO:0000313" key="8">
    <source>
        <dbReference type="EMBL" id="KAK2996109.1"/>
    </source>
</evidence>
<keyword evidence="6" id="KW-0472">Membrane</keyword>
<evidence type="ECO:0000256" key="6">
    <source>
        <dbReference type="ARBA" id="ARBA00023136"/>
    </source>
</evidence>
<evidence type="ECO:0000256" key="7">
    <source>
        <dbReference type="ARBA" id="ARBA00024340"/>
    </source>
</evidence>